<sequence length="775" mass="87838">MSQVDVTDHLPPRPSPAYWTASRCNRTLRKLKTFVSQLEKWHKDYTAFKATYEKVAEVGEKSDSTKGLQNDKEQDADWLSTGPGKAGAAKKKTYASRSAAPTTPAVKRYPLGRLSLRTPSASAHLMYKTVCVADPDGALKDGRNGSNAARKSSSHTKPTLLQDYDVPLGDPKAKENPLLTSKRQDIIRYGNIAIVQFLVATSDARLPSTWSEPLTEKQNADQDAREYGAKSLVSMCLAKLSESLVDEQKESDAKKDGYDGECDIIGTQLEELENYFGRPNTGWPYLRDVTRSYGIASVQRLIESGTMDKYDARGLAVSAFGSPLLADFGEAITDTLIRMDTGRNETFLERGGSPGFGAYGEYKCNEGDDWRTMMKFRWLTQAIRQESDAHLIIKHVARFDVLRNAYASYLRLQQVSAAELIETTFFRDLQEDLHHRTDCIRTDARFDWDMICGTPPSDFLGNRLSLVVRMFYSDPTEWTTHLIEKICTQVQLSMEWCHIQGLSRSQKLVIGQIFFVEMCLVACYRRNVRKSLLAYFEAILSESDGTLVNEMESYMVAILLSVRADGSKFMASIMQILGIQCAENELVHKLLARVCAEAAMDYATDQVQQEISAGFWASRIEAEARKRNKGFFSNKQPRSVDPMAPEDWKSYRWDRELLEWVETTPKKTRGMRLTTKIQQLDGACESPPLAKSSRLPKKQAIRPKDYGLKRKKSLYVFEVHRDDEFDFEYKKPRLMDPKSLDVHPGNTFKDGIPNGRRSAKRYDEEDSEDELSLLN</sequence>
<feature type="compositionally biased region" description="Basic and acidic residues" evidence="1">
    <location>
        <begin position="59"/>
        <end position="75"/>
    </location>
</feature>
<feature type="compositionally biased region" description="Acidic residues" evidence="1">
    <location>
        <begin position="764"/>
        <end position="775"/>
    </location>
</feature>
<comment type="caution">
    <text evidence="2">The sequence shown here is derived from an EMBL/GenBank/DDBJ whole genome shotgun (WGS) entry which is preliminary data.</text>
</comment>
<dbReference type="GeneID" id="89974280"/>
<dbReference type="AlphaFoldDB" id="A0AAV9N2A4"/>
<gene>
    <name evidence="2" type="ORF">LTR84_006107</name>
</gene>
<evidence type="ECO:0000313" key="2">
    <source>
        <dbReference type="EMBL" id="KAK5047919.1"/>
    </source>
</evidence>
<evidence type="ECO:0000256" key="1">
    <source>
        <dbReference type="SAM" id="MobiDB-lite"/>
    </source>
</evidence>
<proteinExistence type="predicted"/>
<feature type="region of interest" description="Disordered" evidence="1">
    <location>
        <begin position="735"/>
        <end position="775"/>
    </location>
</feature>
<accession>A0AAV9N2A4</accession>
<feature type="compositionally biased region" description="Polar residues" evidence="1">
    <location>
        <begin position="144"/>
        <end position="159"/>
    </location>
</feature>
<feature type="region of interest" description="Disordered" evidence="1">
    <location>
        <begin position="137"/>
        <end position="176"/>
    </location>
</feature>
<dbReference type="EMBL" id="JAVRRD010000023">
    <property type="protein sequence ID" value="KAK5047919.1"/>
    <property type="molecule type" value="Genomic_DNA"/>
</dbReference>
<keyword evidence="3" id="KW-1185">Reference proteome</keyword>
<name>A0AAV9N2A4_9EURO</name>
<dbReference type="Proteomes" id="UP001358417">
    <property type="component" value="Unassembled WGS sequence"/>
</dbReference>
<organism evidence="2 3">
    <name type="scientific">Exophiala bonariae</name>
    <dbReference type="NCBI Taxonomy" id="1690606"/>
    <lineage>
        <taxon>Eukaryota</taxon>
        <taxon>Fungi</taxon>
        <taxon>Dikarya</taxon>
        <taxon>Ascomycota</taxon>
        <taxon>Pezizomycotina</taxon>
        <taxon>Eurotiomycetes</taxon>
        <taxon>Chaetothyriomycetidae</taxon>
        <taxon>Chaetothyriales</taxon>
        <taxon>Herpotrichiellaceae</taxon>
        <taxon>Exophiala</taxon>
    </lineage>
</organism>
<evidence type="ECO:0000313" key="3">
    <source>
        <dbReference type="Proteomes" id="UP001358417"/>
    </source>
</evidence>
<dbReference type="RefSeq" id="XP_064703425.1">
    <property type="nucleotide sequence ID" value="XM_064849670.1"/>
</dbReference>
<reference evidence="2 3" key="1">
    <citation type="submission" date="2023-08" db="EMBL/GenBank/DDBJ databases">
        <title>Black Yeasts Isolated from many extreme environments.</title>
        <authorList>
            <person name="Coleine C."/>
            <person name="Stajich J.E."/>
            <person name="Selbmann L."/>
        </authorList>
    </citation>
    <scope>NUCLEOTIDE SEQUENCE [LARGE SCALE GENOMIC DNA]</scope>
    <source>
        <strain evidence="2 3">CCFEE 5792</strain>
    </source>
</reference>
<protein>
    <submittedName>
        <fullName evidence="2">Uncharacterized protein</fullName>
    </submittedName>
</protein>
<feature type="region of interest" description="Disordered" evidence="1">
    <location>
        <begin position="59"/>
        <end position="102"/>
    </location>
</feature>